<dbReference type="OrthoDB" id="4074350at2759"/>
<accession>A0A8E2E6N7</accession>
<keyword evidence="5" id="KW-0645">Protease</keyword>
<comment type="similarity">
    <text evidence="1">Belongs to the peptidase A1 family.</text>
</comment>
<proteinExistence type="inferred from homology"/>
<dbReference type="GO" id="GO:0006508">
    <property type="term" value="P:proteolysis"/>
    <property type="evidence" value="ECO:0007669"/>
    <property type="project" value="UniProtKB-KW"/>
</dbReference>
<dbReference type="InterPro" id="IPR001461">
    <property type="entry name" value="Aspartic_peptidase_A1"/>
</dbReference>
<evidence type="ECO:0000256" key="2">
    <source>
        <dbReference type="SAM" id="MobiDB-lite"/>
    </source>
</evidence>
<name>A0A8E2E6N7_9PEZI</name>
<dbReference type="EMBL" id="KV745064">
    <property type="protein sequence ID" value="OCK78367.1"/>
    <property type="molecule type" value="Genomic_DNA"/>
</dbReference>
<dbReference type="GO" id="GO:0000324">
    <property type="term" value="C:fungal-type vacuole"/>
    <property type="evidence" value="ECO:0007669"/>
    <property type="project" value="TreeGrafter"/>
</dbReference>
<feature type="transmembrane region" description="Helical" evidence="3">
    <location>
        <begin position="436"/>
        <end position="460"/>
    </location>
</feature>
<organism evidence="5 6">
    <name type="scientific">Lepidopterella palustris CBS 459.81</name>
    <dbReference type="NCBI Taxonomy" id="1314670"/>
    <lineage>
        <taxon>Eukaryota</taxon>
        <taxon>Fungi</taxon>
        <taxon>Dikarya</taxon>
        <taxon>Ascomycota</taxon>
        <taxon>Pezizomycotina</taxon>
        <taxon>Dothideomycetes</taxon>
        <taxon>Pleosporomycetidae</taxon>
        <taxon>Mytilinidiales</taxon>
        <taxon>Argynnaceae</taxon>
        <taxon>Lepidopterella</taxon>
    </lineage>
</organism>
<dbReference type="SUPFAM" id="SSF50630">
    <property type="entry name" value="Acid proteases"/>
    <property type="match status" value="1"/>
</dbReference>
<feature type="region of interest" description="Disordered" evidence="2">
    <location>
        <begin position="564"/>
        <end position="647"/>
    </location>
</feature>
<reference evidence="5 6" key="1">
    <citation type="journal article" date="2016" name="Nat. Commun.">
        <title>Ectomycorrhizal ecology is imprinted in the genome of the dominant symbiotic fungus Cenococcum geophilum.</title>
        <authorList>
            <consortium name="DOE Joint Genome Institute"/>
            <person name="Peter M."/>
            <person name="Kohler A."/>
            <person name="Ohm R.A."/>
            <person name="Kuo A."/>
            <person name="Krutzmann J."/>
            <person name="Morin E."/>
            <person name="Arend M."/>
            <person name="Barry K.W."/>
            <person name="Binder M."/>
            <person name="Choi C."/>
            <person name="Clum A."/>
            <person name="Copeland A."/>
            <person name="Grisel N."/>
            <person name="Haridas S."/>
            <person name="Kipfer T."/>
            <person name="LaButti K."/>
            <person name="Lindquist E."/>
            <person name="Lipzen A."/>
            <person name="Maire R."/>
            <person name="Meier B."/>
            <person name="Mihaltcheva S."/>
            <person name="Molinier V."/>
            <person name="Murat C."/>
            <person name="Poggeler S."/>
            <person name="Quandt C.A."/>
            <person name="Sperisen C."/>
            <person name="Tritt A."/>
            <person name="Tisserant E."/>
            <person name="Crous P.W."/>
            <person name="Henrissat B."/>
            <person name="Nehls U."/>
            <person name="Egli S."/>
            <person name="Spatafora J.W."/>
            <person name="Grigoriev I.V."/>
            <person name="Martin F.M."/>
        </authorList>
    </citation>
    <scope>NUCLEOTIDE SEQUENCE [LARGE SCALE GENOMIC DNA]</scope>
    <source>
        <strain evidence="5 6">CBS 459.81</strain>
    </source>
</reference>
<dbReference type="PANTHER" id="PTHR47966:SF51">
    <property type="entry name" value="BETA-SITE APP-CLEAVING ENZYME, ISOFORM A-RELATED"/>
    <property type="match status" value="1"/>
</dbReference>
<dbReference type="InterPro" id="IPR021109">
    <property type="entry name" value="Peptidase_aspartic_dom_sf"/>
</dbReference>
<gene>
    <name evidence="5" type="ORF">K432DRAFT_356901</name>
</gene>
<evidence type="ECO:0000256" key="3">
    <source>
        <dbReference type="SAM" id="Phobius"/>
    </source>
</evidence>
<keyword evidence="5" id="KW-0378">Hydrolase</keyword>
<sequence length="647" mass="70012">MSFTRRAANTTTPLPYIFTPSGTFDGNDGSWSSFIINIGDSTGDGSSGQNFKVLISTSGSVTWIPMQASWCDEPDQSTCAEARGVQTYNAKQSLGFQSNASSTWKEIGIYDLHLPLNLEYTPDLKPNASYGTDIVGLGPDSSITPQLPAQLVAEIETEDFFMGSFGLSTQPVTLGGGPIATFLTDFNYSNCTPSLSYGYTAGAQYRNDSKGVLASLILGGFDHSRFTTQGTSISMPGNGNSSLIVGVESIVVAPDPSVDSNQYSMTANNQGFSALIDSTLPYLWLPQAVCDNFAARFQLTYDSTTKLYTVNDTSHAYNLKQNATVSFKIGSTANPSNTFTSIVLPYAAFDLQASFPIYQNATNYFPIRQSPTGLYVLGRTFLQEAYIIVDYERNNFTVAPANFSDPMPNPNVVIIHSTSFVAPEPPKKSSGLPTGAIAGIAVAAVVIILALLLGLFFCWYRPRKRRNKGTQVAEIDTLVAGTEVKNRRISELGSEPGSPPPRFSSAAGFYGDQDNKDRPVPPTIHEIALQELESPPEVLELESPPLSEPAKRTDAQYIDSHVRRREARKDADQGLVGPRIHELPGDDGMFQVQGQHFEPVHSRGPSGESVPTDVSSSPSDPHEEELEAWALGQKTDNNGQNVDGEEH</sequence>
<keyword evidence="3" id="KW-1133">Transmembrane helix</keyword>
<evidence type="ECO:0000256" key="1">
    <source>
        <dbReference type="ARBA" id="ARBA00007447"/>
    </source>
</evidence>
<dbReference type="Proteomes" id="UP000250266">
    <property type="component" value="Unassembled WGS sequence"/>
</dbReference>
<feature type="domain" description="Peptidase A1" evidence="4">
    <location>
        <begin position="38"/>
        <end position="399"/>
    </location>
</feature>
<keyword evidence="3" id="KW-0472">Membrane</keyword>
<dbReference type="AlphaFoldDB" id="A0A8E2E6N7"/>
<dbReference type="PROSITE" id="PS51767">
    <property type="entry name" value="PEPTIDASE_A1"/>
    <property type="match status" value="1"/>
</dbReference>
<dbReference type="GO" id="GO:0004190">
    <property type="term" value="F:aspartic-type endopeptidase activity"/>
    <property type="evidence" value="ECO:0007669"/>
    <property type="project" value="InterPro"/>
</dbReference>
<keyword evidence="6" id="KW-1185">Reference proteome</keyword>
<dbReference type="InterPro" id="IPR033121">
    <property type="entry name" value="PEPTIDASE_A1"/>
</dbReference>
<feature type="region of interest" description="Disordered" evidence="2">
    <location>
        <begin position="487"/>
        <end position="521"/>
    </location>
</feature>
<dbReference type="PANTHER" id="PTHR47966">
    <property type="entry name" value="BETA-SITE APP-CLEAVING ENZYME, ISOFORM A-RELATED"/>
    <property type="match status" value="1"/>
</dbReference>
<feature type="region of interest" description="Disordered" evidence="2">
    <location>
        <begin position="534"/>
        <end position="553"/>
    </location>
</feature>
<evidence type="ECO:0000313" key="5">
    <source>
        <dbReference type="EMBL" id="OCK78367.1"/>
    </source>
</evidence>
<feature type="compositionally biased region" description="Low complexity" evidence="2">
    <location>
        <begin position="609"/>
        <end position="619"/>
    </location>
</feature>
<protein>
    <submittedName>
        <fullName evidence="5">Acid protease</fullName>
    </submittedName>
</protein>
<keyword evidence="3" id="KW-0812">Transmembrane</keyword>
<evidence type="ECO:0000259" key="4">
    <source>
        <dbReference type="PROSITE" id="PS51767"/>
    </source>
</evidence>
<feature type="compositionally biased region" description="Low complexity" evidence="2">
    <location>
        <begin position="534"/>
        <end position="545"/>
    </location>
</feature>
<dbReference type="Gene3D" id="2.40.70.10">
    <property type="entry name" value="Acid Proteases"/>
    <property type="match status" value="2"/>
</dbReference>
<evidence type="ECO:0000313" key="6">
    <source>
        <dbReference type="Proteomes" id="UP000250266"/>
    </source>
</evidence>
<dbReference type="Pfam" id="PF00026">
    <property type="entry name" value="Asp"/>
    <property type="match status" value="1"/>
</dbReference>
<dbReference type="PRINTS" id="PR00792">
    <property type="entry name" value="PEPSIN"/>
</dbReference>